<feature type="DNA-binding region" description="H-T-H motif" evidence="2">
    <location>
        <begin position="45"/>
        <end position="64"/>
    </location>
</feature>
<gene>
    <name evidence="5" type="ORF">SAMN05216233_11629</name>
</gene>
<dbReference type="Pfam" id="PF00440">
    <property type="entry name" value="TetR_N"/>
    <property type="match status" value="1"/>
</dbReference>
<dbReference type="Pfam" id="PF17932">
    <property type="entry name" value="TetR_C_24"/>
    <property type="match status" value="1"/>
</dbReference>
<evidence type="ECO:0000256" key="3">
    <source>
        <dbReference type="SAM" id="MobiDB-lite"/>
    </source>
</evidence>
<dbReference type="Proteomes" id="UP000198870">
    <property type="component" value="Unassembled WGS sequence"/>
</dbReference>
<dbReference type="OrthoDB" id="5523834at2"/>
<dbReference type="Gene3D" id="1.10.10.60">
    <property type="entry name" value="Homeodomain-like"/>
    <property type="match status" value="1"/>
</dbReference>
<evidence type="ECO:0000313" key="5">
    <source>
        <dbReference type="EMBL" id="SCY68030.1"/>
    </source>
</evidence>
<accession>A0A1G5HXH9</accession>
<reference evidence="5 6" key="1">
    <citation type="submission" date="2016-10" db="EMBL/GenBank/DDBJ databases">
        <authorList>
            <person name="de Groot N.N."/>
        </authorList>
    </citation>
    <scope>NUCLEOTIDE SEQUENCE [LARGE SCALE GENOMIC DNA]</scope>
    <source>
        <strain evidence="5 6">AA1</strain>
    </source>
</reference>
<dbReference type="PANTHER" id="PTHR30055">
    <property type="entry name" value="HTH-TYPE TRANSCRIPTIONAL REGULATOR RUTR"/>
    <property type="match status" value="1"/>
</dbReference>
<dbReference type="SUPFAM" id="SSF46689">
    <property type="entry name" value="Homeodomain-like"/>
    <property type="match status" value="1"/>
</dbReference>
<keyword evidence="1 2" id="KW-0238">DNA-binding</keyword>
<proteinExistence type="predicted"/>
<dbReference type="EMBL" id="FMUX01000016">
    <property type="protein sequence ID" value="SCY68030.1"/>
    <property type="molecule type" value="Genomic_DNA"/>
</dbReference>
<dbReference type="PRINTS" id="PR00455">
    <property type="entry name" value="HTHTETR"/>
</dbReference>
<evidence type="ECO:0000259" key="4">
    <source>
        <dbReference type="PROSITE" id="PS50977"/>
    </source>
</evidence>
<feature type="domain" description="HTH tetR-type" evidence="4">
    <location>
        <begin position="22"/>
        <end position="82"/>
    </location>
</feature>
<dbReference type="SUPFAM" id="SSF48498">
    <property type="entry name" value="Tetracyclin repressor-like, C-terminal domain"/>
    <property type="match status" value="1"/>
</dbReference>
<dbReference type="InterPro" id="IPR001647">
    <property type="entry name" value="HTH_TetR"/>
</dbReference>
<dbReference type="GO" id="GO:0003700">
    <property type="term" value="F:DNA-binding transcription factor activity"/>
    <property type="evidence" value="ECO:0007669"/>
    <property type="project" value="TreeGrafter"/>
</dbReference>
<dbReference type="InterPro" id="IPR041490">
    <property type="entry name" value="KstR2_TetR_C"/>
</dbReference>
<dbReference type="InterPro" id="IPR009057">
    <property type="entry name" value="Homeodomain-like_sf"/>
</dbReference>
<sequence>MARKRPDEAGVVSQVKNPELVHTRRRQIVDASVRLFIEKGFHKTPTRRIAEAVGFSIGSLYEYVSSKDDVLYLVCDAIHDEIETGIHRDIAREKQGLDGLEAAIGVYIRVCDTMADHLQLIYQETASLSKKWRRRVLESEVRITNIFVERIEQAVDEGTLAPMEPSSVELLAHTIMVIGHMWAFRRWFLKGRYTLEGYIAFQTRFILAAAREGGAPSAGAGPGPDQHAGNPSSMHWRQP</sequence>
<dbReference type="GO" id="GO:0000976">
    <property type="term" value="F:transcription cis-regulatory region binding"/>
    <property type="evidence" value="ECO:0007669"/>
    <property type="project" value="TreeGrafter"/>
</dbReference>
<protein>
    <submittedName>
        <fullName evidence="5">Transcriptional regulator, TetR family</fullName>
    </submittedName>
</protein>
<evidence type="ECO:0000256" key="1">
    <source>
        <dbReference type="ARBA" id="ARBA00023125"/>
    </source>
</evidence>
<dbReference type="PANTHER" id="PTHR30055:SF226">
    <property type="entry name" value="HTH-TYPE TRANSCRIPTIONAL REGULATOR PKSA"/>
    <property type="match status" value="1"/>
</dbReference>
<dbReference type="InterPro" id="IPR050109">
    <property type="entry name" value="HTH-type_TetR-like_transc_reg"/>
</dbReference>
<name>A0A1G5HXH9_9BACT</name>
<feature type="compositionally biased region" description="Polar residues" evidence="3">
    <location>
        <begin position="229"/>
        <end position="239"/>
    </location>
</feature>
<dbReference type="PROSITE" id="PS50977">
    <property type="entry name" value="HTH_TETR_2"/>
    <property type="match status" value="1"/>
</dbReference>
<dbReference type="Gene3D" id="1.10.357.10">
    <property type="entry name" value="Tetracycline Repressor, domain 2"/>
    <property type="match status" value="1"/>
</dbReference>
<keyword evidence="6" id="KW-1185">Reference proteome</keyword>
<dbReference type="AlphaFoldDB" id="A0A1G5HXH9"/>
<dbReference type="InterPro" id="IPR036271">
    <property type="entry name" value="Tet_transcr_reg_TetR-rel_C_sf"/>
</dbReference>
<feature type="region of interest" description="Disordered" evidence="3">
    <location>
        <begin position="215"/>
        <end position="239"/>
    </location>
</feature>
<dbReference type="STRING" id="419481.SAMN05216233_11629"/>
<dbReference type="RefSeq" id="WP_092212963.1">
    <property type="nucleotide sequence ID" value="NZ_FMUX01000016.1"/>
</dbReference>
<evidence type="ECO:0000256" key="2">
    <source>
        <dbReference type="PROSITE-ProRule" id="PRU00335"/>
    </source>
</evidence>
<organism evidence="5 6">
    <name type="scientific">Desulfoluna spongiiphila</name>
    <dbReference type="NCBI Taxonomy" id="419481"/>
    <lineage>
        <taxon>Bacteria</taxon>
        <taxon>Pseudomonadati</taxon>
        <taxon>Thermodesulfobacteriota</taxon>
        <taxon>Desulfobacteria</taxon>
        <taxon>Desulfobacterales</taxon>
        <taxon>Desulfolunaceae</taxon>
        <taxon>Desulfoluna</taxon>
    </lineage>
</organism>
<evidence type="ECO:0000313" key="6">
    <source>
        <dbReference type="Proteomes" id="UP000198870"/>
    </source>
</evidence>